<evidence type="ECO:0000256" key="1">
    <source>
        <dbReference type="SAM" id="Phobius"/>
    </source>
</evidence>
<reference evidence="3" key="1">
    <citation type="submission" date="2022-10" db="EMBL/GenBank/DDBJ databases">
        <title>Tapping the CABI collections for fungal endophytes: first genome assemblies for Collariella, Neodidymelliopsis, Ascochyta clinopodiicola, Didymella pomorum, Didymosphaeria variabile, Neocosmospora piperis and Neocucurbitaria cava.</title>
        <authorList>
            <person name="Hill R."/>
        </authorList>
    </citation>
    <scope>NUCLEOTIDE SEQUENCE</scope>
    <source>
        <strain evidence="3">IMI 355091</strain>
    </source>
</reference>
<evidence type="ECO:0000313" key="4">
    <source>
        <dbReference type="Proteomes" id="UP001140510"/>
    </source>
</evidence>
<keyword evidence="1" id="KW-1133">Transmembrane helix</keyword>
<dbReference type="PANTHER" id="PTHR35395">
    <property type="entry name" value="DUF6536 DOMAIN-CONTAINING PROTEIN"/>
    <property type="match status" value="1"/>
</dbReference>
<feature type="transmembrane region" description="Helical" evidence="1">
    <location>
        <begin position="108"/>
        <end position="127"/>
    </location>
</feature>
<name>A0A9W8ZN55_9PLEO</name>
<accession>A0A9W8ZN55</accession>
<gene>
    <name evidence="3" type="ORF">N0V91_000959</name>
</gene>
<dbReference type="Pfam" id="PF20163">
    <property type="entry name" value="DUF6536"/>
    <property type="match status" value="1"/>
</dbReference>
<feature type="domain" description="DUF6536" evidence="2">
    <location>
        <begin position="101"/>
        <end position="252"/>
    </location>
</feature>
<feature type="transmembrane region" description="Helical" evidence="1">
    <location>
        <begin position="537"/>
        <end position="560"/>
    </location>
</feature>
<dbReference type="AlphaFoldDB" id="A0A9W8ZN55"/>
<keyword evidence="1" id="KW-0472">Membrane</keyword>
<dbReference type="Proteomes" id="UP001140510">
    <property type="component" value="Unassembled WGS sequence"/>
</dbReference>
<feature type="transmembrane region" description="Helical" evidence="1">
    <location>
        <begin position="212"/>
        <end position="234"/>
    </location>
</feature>
<organism evidence="3 4">
    <name type="scientific">Didymella pomorum</name>
    <dbReference type="NCBI Taxonomy" id="749634"/>
    <lineage>
        <taxon>Eukaryota</taxon>
        <taxon>Fungi</taxon>
        <taxon>Dikarya</taxon>
        <taxon>Ascomycota</taxon>
        <taxon>Pezizomycotina</taxon>
        <taxon>Dothideomycetes</taxon>
        <taxon>Pleosporomycetidae</taxon>
        <taxon>Pleosporales</taxon>
        <taxon>Pleosporineae</taxon>
        <taxon>Didymellaceae</taxon>
        <taxon>Didymella</taxon>
    </lineage>
</organism>
<protein>
    <recommendedName>
        <fullName evidence="2">DUF6536 domain-containing protein</fullName>
    </recommendedName>
</protein>
<sequence>MRLSQRFKRLPHQEPAEDQDIILPAYLSHTVSDVKRDVKVCSDDGFEPVRVDTEYTAGAFAAEEYNLPHRKTWVESLEDRERHYFGTRIISNFYDNVISGWRAGLLRAFLASLLALVANICVFAWLLRRNNPEEGTGTIHSATCGEISTMETGIKVALNVVSTLILGASTYAMQGTTAPTRGEVDTAHKKGKWLEIGTQSWRNLSYVSKRHAIIWSVLALTSLPLHLVFNAVFFTSTETYQYAIAVVDHSFLNNMDFQVTPENSSPDLRFGDEQFHWQGECNGKGCSWDVENDTFVTRLLDDVRHRTFSPMTPSECIKYYTEGFTSTYSDVVVVSNASQPDNPVLWTRYPQRILTEDKRTTNHDSYNWICHDIMNNATEEVCSRKKAVESLKTKPWTVYGHSVDHCLARVAPDRCHLQYNVWIMGAVVVFSIIKVLAIAVLVFTHPEGTFLRTIGDAIASFLERSDPTTENMCLVSSAQIRRHGFATSASPRAINDSRRRWWSRTNGIEEPRATTYPPQQFSNARPRWWTGANTAEFFSTVGVSAAYVVILSGVLGWAIFETRGDAYDTGLGRPSIQQLASLKSDNTGSSGIVPTLLTANIPQLGFSLLYVFYTNIWAKLLIAHEFDRLTTSRKGLRVSERPRGEQRTSHFFTLPTRYALPLMLCSAALHWLCSRSLFMARFDGVNVDDKVDQNDQIVRLAYSIPGMTALVAVTFAMAIGTVCIAGFRRLGTGFGEIAMSVVISASCHVKRPEDEPWKRRVQWGDVGNEEVEDGKIIRHCAFTSLESSPPTQGLLYK</sequence>
<feature type="transmembrane region" description="Helical" evidence="1">
    <location>
        <begin position="700"/>
        <end position="727"/>
    </location>
</feature>
<comment type="caution">
    <text evidence="3">The sequence shown here is derived from an EMBL/GenBank/DDBJ whole genome shotgun (WGS) entry which is preliminary data.</text>
</comment>
<evidence type="ECO:0000259" key="2">
    <source>
        <dbReference type="Pfam" id="PF20163"/>
    </source>
</evidence>
<dbReference type="OrthoDB" id="5429634at2759"/>
<dbReference type="PANTHER" id="PTHR35395:SF1">
    <property type="entry name" value="DUF6536 DOMAIN-CONTAINING PROTEIN"/>
    <property type="match status" value="1"/>
</dbReference>
<dbReference type="EMBL" id="JAPEVA010000004">
    <property type="protein sequence ID" value="KAJ4411824.1"/>
    <property type="molecule type" value="Genomic_DNA"/>
</dbReference>
<feature type="transmembrane region" description="Helical" evidence="1">
    <location>
        <begin position="419"/>
        <end position="443"/>
    </location>
</feature>
<keyword evidence="1" id="KW-0812">Transmembrane</keyword>
<proteinExistence type="predicted"/>
<keyword evidence="4" id="KW-1185">Reference proteome</keyword>
<dbReference type="InterPro" id="IPR046623">
    <property type="entry name" value="DUF6536"/>
</dbReference>
<evidence type="ECO:0000313" key="3">
    <source>
        <dbReference type="EMBL" id="KAJ4411824.1"/>
    </source>
</evidence>